<feature type="non-terminal residue" evidence="2">
    <location>
        <position position="226"/>
    </location>
</feature>
<sequence>MGIETENKEIEDSIRDEAKKLLSENQVDVVIGYSQGTVPLSSTLVIVRKEEDVDKLIWNNLCYINLARYLAPLMPQLCDSEGKPLKIGIVAKGCVGRAVNMLAVEKQINLENIKMIGINCNGNVNRSKIDLEIGEKEILDVSISGDDIIVKGKDWEKKFPYDQYINELCKVCQVKSPSATGETCVGECQEIEYIHDEFADIDDFESKTTEEKWEAIKNSLEVCTLC</sequence>
<dbReference type="InterPro" id="IPR007525">
    <property type="entry name" value="FrhB_FdhB_C"/>
</dbReference>
<name>X1A730_9ZZZZ</name>
<proteinExistence type="predicted"/>
<dbReference type="AlphaFoldDB" id="X1A730"/>
<dbReference type="EMBL" id="BART01018782">
    <property type="protein sequence ID" value="GAG77970.1"/>
    <property type="molecule type" value="Genomic_DNA"/>
</dbReference>
<accession>X1A730</accession>
<evidence type="ECO:0000313" key="2">
    <source>
        <dbReference type="EMBL" id="GAG77970.1"/>
    </source>
</evidence>
<dbReference type="Pfam" id="PF04432">
    <property type="entry name" value="FrhB_FdhB_C"/>
    <property type="match status" value="1"/>
</dbReference>
<protein>
    <recommendedName>
        <fullName evidence="1">Coenzyme F420 hydrogenase/dehydrogenase beta subunit C-terminal domain-containing protein</fullName>
    </recommendedName>
</protein>
<evidence type="ECO:0000259" key="1">
    <source>
        <dbReference type="Pfam" id="PF04432"/>
    </source>
</evidence>
<comment type="caution">
    <text evidence="2">The sequence shown here is derived from an EMBL/GenBank/DDBJ whole genome shotgun (WGS) entry which is preliminary data.</text>
</comment>
<organism evidence="2">
    <name type="scientific">marine sediment metagenome</name>
    <dbReference type="NCBI Taxonomy" id="412755"/>
    <lineage>
        <taxon>unclassified sequences</taxon>
        <taxon>metagenomes</taxon>
        <taxon>ecological metagenomes</taxon>
    </lineage>
</organism>
<gene>
    <name evidence="2" type="ORF">S01H4_35345</name>
</gene>
<feature type="domain" description="Coenzyme F420 hydrogenase/dehydrogenase beta subunit C-terminal" evidence="1">
    <location>
        <begin position="86"/>
        <end position="177"/>
    </location>
</feature>
<reference evidence="2" key="1">
    <citation type="journal article" date="2014" name="Front. Microbiol.">
        <title>High frequency of phylogenetically diverse reductive dehalogenase-homologous genes in deep subseafloor sedimentary metagenomes.</title>
        <authorList>
            <person name="Kawai M."/>
            <person name="Futagami T."/>
            <person name="Toyoda A."/>
            <person name="Takaki Y."/>
            <person name="Nishi S."/>
            <person name="Hori S."/>
            <person name="Arai W."/>
            <person name="Tsubouchi T."/>
            <person name="Morono Y."/>
            <person name="Uchiyama I."/>
            <person name="Ito T."/>
            <person name="Fujiyama A."/>
            <person name="Inagaki F."/>
            <person name="Takami H."/>
        </authorList>
    </citation>
    <scope>NUCLEOTIDE SEQUENCE</scope>
    <source>
        <strain evidence="2">Expedition CK06-06</strain>
    </source>
</reference>